<dbReference type="AlphaFoldDB" id="A0A644XYH3"/>
<feature type="domain" description="Aminotransferase class V" evidence="1">
    <location>
        <begin position="2"/>
        <end position="364"/>
    </location>
</feature>
<proteinExistence type="predicted"/>
<sequence length="380" mass="40502">MIYFDSAATTLQKPSSVAKAASMAMGCMASPGRGGHRPAMLAADMVFRCRVAAAELFHVEEPERVVFTFNATHGLNIAIKTLLAPGDTVLISGYEHNAVTRPLRALGVTIRVASSPLFDPERMLRDFDEKLTGEVSAVICTYVSNVFGYILPVKEIAAMCARRAVPFILDASQAAGCLPVHQDELGAAFIAMPGHKGLYGPQGTGILLCGGNCAKTLIEGGTGSQSLQQEMPPFLPDQLEAGTHNVTGIAGLLEGIRFVARTGENTILNHERMLLRRTSSGLSPLPNVRVWSDPAGIHQAGVLSFAFLNRDCEEAAEELGKAGFALRAGLHCAPLAHNSVGTLESGTVRASFSAFNTKNEVDRFVEFVKSLSYRDGTGKN</sequence>
<dbReference type="GO" id="GO:0031071">
    <property type="term" value="F:cysteine desulfurase activity"/>
    <property type="evidence" value="ECO:0007669"/>
    <property type="project" value="UniProtKB-EC"/>
</dbReference>
<comment type="caution">
    <text evidence="2">The sequence shown here is derived from an EMBL/GenBank/DDBJ whole genome shotgun (WGS) entry which is preliminary data.</text>
</comment>
<dbReference type="InterPro" id="IPR015421">
    <property type="entry name" value="PyrdxlP-dep_Trfase_major"/>
</dbReference>
<dbReference type="InterPro" id="IPR015422">
    <property type="entry name" value="PyrdxlP-dep_Trfase_small"/>
</dbReference>
<name>A0A644XYH3_9ZZZZ</name>
<dbReference type="SUPFAM" id="SSF53383">
    <property type="entry name" value="PLP-dependent transferases"/>
    <property type="match status" value="1"/>
</dbReference>
<gene>
    <name evidence="2" type="primary">csd_10</name>
    <name evidence="2" type="ORF">SDC9_67592</name>
</gene>
<keyword evidence="2" id="KW-0808">Transferase</keyword>
<dbReference type="EMBL" id="VSSQ01003531">
    <property type="protein sequence ID" value="MPM21149.1"/>
    <property type="molecule type" value="Genomic_DNA"/>
</dbReference>
<dbReference type="Gene3D" id="3.40.640.10">
    <property type="entry name" value="Type I PLP-dependent aspartate aminotransferase-like (Major domain)"/>
    <property type="match status" value="1"/>
</dbReference>
<dbReference type="InterPro" id="IPR000192">
    <property type="entry name" value="Aminotrans_V_dom"/>
</dbReference>
<dbReference type="Pfam" id="PF00266">
    <property type="entry name" value="Aminotran_5"/>
    <property type="match status" value="1"/>
</dbReference>
<evidence type="ECO:0000313" key="2">
    <source>
        <dbReference type="EMBL" id="MPM21149.1"/>
    </source>
</evidence>
<evidence type="ECO:0000259" key="1">
    <source>
        <dbReference type="Pfam" id="PF00266"/>
    </source>
</evidence>
<dbReference type="Gene3D" id="3.90.1150.10">
    <property type="entry name" value="Aspartate Aminotransferase, domain 1"/>
    <property type="match status" value="1"/>
</dbReference>
<dbReference type="PANTHER" id="PTHR43586">
    <property type="entry name" value="CYSTEINE DESULFURASE"/>
    <property type="match status" value="1"/>
</dbReference>
<dbReference type="PANTHER" id="PTHR43586:SF4">
    <property type="entry name" value="ISOPENICILLIN N EPIMERASE"/>
    <property type="match status" value="1"/>
</dbReference>
<organism evidence="2">
    <name type="scientific">bioreactor metagenome</name>
    <dbReference type="NCBI Taxonomy" id="1076179"/>
    <lineage>
        <taxon>unclassified sequences</taxon>
        <taxon>metagenomes</taxon>
        <taxon>ecological metagenomes</taxon>
    </lineage>
</organism>
<reference evidence="2" key="1">
    <citation type="submission" date="2019-08" db="EMBL/GenBank/DDBJ databases">
        <authorList>
            <person name="Kucharzyk K."/>
            <person name="Murdoch R.W."/>
            <person name="Higgins S."/>
            <person name="Loffler F."/>
        </authorList>
    </citation>
    <scope>NUCLEOTIDE SEQUENCE</scope>
</reference>
<accession>A0A644XYH3</accession>
<protein>
    <submittedName>
        <fullName evidence="2">Putative cysteine desulfurase</fullName>
        <ecNumber evidence="2">2.8.1.7</ecNumber>
    </submittedName>
</protein>
<dbReference type="InterPro" id="IPR015424">
    <property type="entry name" value="PyrdxlP-dep_Trfase"/>
</dbReference>
<dbReference type="EC" id="2.8.1.7" evidence="2"/>